<keyword evidence="1 2" id="KW-0138">CF(0)</keyword>
<dbReference type="Pfam" id="PF00119">
    <property type="entry name" value="ATP-synt_A"/>
    <property type="match status" value="1"/>
</dbReference>
<dbReference type="PROSITE" id="PS00449">
    <property type="entry name" value="ATPASE_A"/>
    <property type="match status" value="1"/>
</dbReference>
<dbReference type="InterPro" id="IPR000568">
    <property type="entry name" value="ATP_synth_F0_asu"/>
</dbReference>
<keyword evidence="4" id="KW-1185">Reference proteome</keyword>
<comment type="subcellular location">
    <subcellularLocation>
        <location evidence="1 2">Cell membrane</location>
        <topology evidence="1 2">Multi-pass membrane protein</topology>
    </subcellularLocation>
</comment>
<keyword evidence="1" id="KW-0066">ATP synthesis</keyword>
<dbReference type="PANTHER" id="PTHR42823:SF3">
    <property type="entry name" value="ATP SYNTHASE SUBUNIT A, CHLOROPLASTIC"/>
    <property type="match status" value="1"/>
</dbReference>
<keyword evidence="1" id="KW-1133">Transmembrane helix</keyword>
<feature type="transmembrane region" description="Helical" evidence="1">
    <location>
        <begin position="75"/>
        <end position="95"/>
    </location>
</feature>
<feature type="transmembrane region" description="Helical" evidence="1">
    <location>
        <begin position="181"/>
        <end position="202"/>
    </location>
</feature>
<dbReference type="Proteomes" id="UP000774130">
    <property type="component" value="Unassembled WGS sequence"/>
</dbReference>
<dbReference type="EMBL" id="JAHUZB010000001">
    <property type="protein sequence ID" value="MBV7389092.1"/>
    <property type="molecule type" value="Genomic_DNA"/>
</dbReference>
<proteinExistence type="inferred from homology"/>
<dbReference type="InterPro" id="IPR045082">
    <property type="entry name" value="ATP_syn_F0_a_bact/chloroplast"/>
</dbReference>
<keyword evidence="1 2" id="KW-0812">Transmembrane</keyword>
<feature type="transmembrane region" description="Helical" evidence="1">
    <location>
        <begin position="208"/>
        <end position="231"/>
    </location>
</feature>
<name>A0ABS6T8D8_9ENTE</name>
<dbReference type="NCBIfam" id="NF004479">
    <property type="entry name" value="PRK05815.1-4"/>
    <property type="match status" value="1"/>
</dbReference>
<dbReference type="InterPro" id="IPR023011">
    <property type="entry name" value="ATP_synth_F0_asu_AS"/>
</dbReference>
<keyword evidence="1 2" id="KW-0375">Hydrogen ion transport</keyword>
<feature type="transmembrane region" description="Helical" evidence="1">
    <location>
        <begin position="20"/>
        <end position="38"/>
    </location>
</feature>
<dbReference type="RefSeq" id="WP_218324164.1">
    <property type="nucleotide sequence ID" value="NZ_JAHUZB010000001.1"/>
</dbReference>
<evidence type="ECO:0000313" key="3">
    <source>
        <dbReference type="EMBL" id="MBV7389092.1"/>
    </source>
</evidence>
<comment type="similarity">
    <text evidence="1 2">Belongs to the ATPase A chain family.</text>
</comment>
<accession>A0ABS6T8D8</accession>
<dbReference type="HAMAP" id="MF_01393">
    <property type="entry name" value="ATP_synth_a_bact"/>
    <property type="match status" value="1"/>
</dbReference>
<protein>
    <recommendedName>
        <fullName evidence="1 2">ATP synthase subunit a</fullName>
    </recommendedName>
    <alternativeName>
        <fullName evidence="1">ATP synthase F0 sector subunit a</fullName>
    </alternativeName>
    <alternativeName>
        <fullName evidence="1">F-ATPase subunit 6</fullName>
    </alternativeName>
</protein>
<evidence type="ECO:0000256" key="2">
    <source>
        <dbReference type="RuleBase" id="RU000483"/>
    </source>
</evidence>
<dbReference type="PANTHER" id="PTHR42823">
    <property type="entry name" value="ATP SYNTHASE SUBUNIT A, CHLOROPLASTIC"/>
    <property type="match status" value="1"/>
</dbReference>
<evidence type="ECO:0000313" key="4">
    <source>
        <dbReference type="Proteomes" id="UP000774130"/>
    </source>
</evidence>
<comment type="caution">
    <text evidence="3">The sequence shown here is derived from an EMBL/GenBank/DDBJ whole genome shotgun (WGS) entry which is preliminary data.</text>
</comment>
<gene>
    <name evidence="1 3" type="primary">atpB</name>
    <name evidence="3" type="ORF">KUA55_00245</name>
</gene>
<comment type="function">
    <text evidence="1 2">Key component of the proton channel; it plays a direct role in the translocation of protons across the membrane.</text>
</comment>
<keyword evidence="1" id="KW-1003">Cell membrane</keyword>
<sequence length="239" mass="26804">MDEKSWVFHIGPVWFDGTVTTMLALTVLIVFLIVFIFTRNLKMKPTGKQNAIEWVVDFTANIVGDNMPKKEVRNFSFFSFTLFLFIFVSNQIGLVTKIVSPSEISYWKSPTADPLVTMGLALLVLVLANFLGADRFGFKGYVKNSFFAPMPALFPIKILEEFTNVITLGLRLYGNIYAGEVLLTVIASMVTSAGWIALPLAIPLEMIWIAFSLFIGSIQAFVFTTLSMVYISHKIELED</sequence>
<keyword evidence="1" id="KW-0472">Membrane</keyword>
<keyword evidence="1 2" id="KW-0813">Transport</keyword>
<organism evidence="3 4">
    <name type="scientific">Enterococcus alishanensis</name>
    <dbReference type="NCBI Taxonomy" id="1303817"/>
    <lineage>
        <taxon>Bacteria</taxon>
        <taxon>Bacillati</taxon>
        <taxon>Bacillota</taxon>
        <taxon>Bacilli</taxon>
        <taxon>Lactobacillales</taxon>
        <taxon>Enterococcaceae</taxon>
        <taxon>Enterococcus</taxon>
    </lineage>
</organism>
<dbReference type="NCBIfam" id="TIGR01131">
    <property type="entry name" value="ATP_synt_6_or_A"/>
    <property type="match status" value="1"/>
</dbReference>
<keyword evidence="1 2" id="KW-0406">Ion transport</keyword>
<dbReference type="CDD" id="cd00310">
    <property type="entry name" value="ATP-synt_Fo_a_6"/>
    <property type="match status" value="1"/>
</dbReference>
<feature type="transmembrane region" description="Helical" evidence="1">
    <location>
        <begin position="115"/>
        <end position="133"/>
    </location>
</feature>
<reference evidence="3 4" key="1">
    <citation type="submission" date="2021-06" db="EMBL/GenBank/DDBJ databases">
        <title>Enterococcus alishanensis sp. nov., a novel lactic acid bacterium isolated from fresh coffee beans.</title>
        <authorList>
            <person name="Chen Y.-S."/>
        </authorList>
    </citation>
    <scope>NUCLEOTIDE SEQUENCE [LARGE SCALE GENOMIC DNA]</scope>
    <source>
        <strain evidence="3 4">ALS3</strain>
    </source>
</reference>
<evidence type="ECO:0000256" key="1">
    <source>
        <dbReference type="HAMAP-Rule" id="MF_01393"/>
    </source>
</evidence>